<reference evidence="8 9" key="1">
    <citation type="submission" date="2020-03" db="EMBL/GenBank/DDBJ databases">
        <title>Draft Genome Sequence of Cudoniella acicularis.</title>
        <authorList>
            <person name="Buettner E."/>
            <person name="Kellner H."/>
        </authorList>
    </citation>
    <scope>NUCLEOTIDE SEQUENCE [LARGE SCALE GENOMIC DNA]</scope>
    <source>
        <strain evidence="8 9">DSM 108380</strain>
    </source>
</reference>
<dbReference type="Proteomes" id="UP000566819">
    <property type="component" value="Unassembled WGS sequence"/>
</dbReference>
<dbReference type="FunFam" id="3.30.300.30:FF:000007">
    <property type="entry name" value="4-coumarate--CoA ligase 2"/>
    <property type="match status" value="1"/>
</dbReference>
<evidence type="ECO:0000313" key="9">
    <source>
        <dbReference type="Proteomes" id="UP000566819"/>
    </source>
</evidence>
<organism evidence="8 9">
    <name type="scientific">Cudoniella acicularis</name>
    <dbReference type="NCBI Taxonomy" id="354080"/>
    <lineage>
        <taxon>Eukaryota</taxon>
        <taxon>Fungi</taxon>
        <taxon>Dikarya</taxon>
        <taxon>Ascomycota</taxon>
        <taxon>Pezizomycotina</taxon>
        <taxon>Leotiomycetes</taxon>
        <taxon>Helotiales</taxon>
        <taxon>Tricladiaceae</taxon>
        <taxon>Cudoniella</taxon>
    </lineage>
</organism>
<accession>A0A8H4VQD3</accession>
<evidence type="ECO:0000256" key="1">
    <source>
        <dbReference type="ARBA" id="ARBA00004924"/>
    </source>
</evidence>
<keyword evidence="5" id="KW-0812">Transmembrane</keyword>
<dbReference type="GO" id="GO:0016405">
    <property type="term" value="F:CoA-ligase activity"/>
    <property type="evidence" value="ECO:0007669"/>
    <property type="project" value="TreeGrafter"/>
</dbReference>
<dbReference type="PANTHER" id="PTHR24096">
    <property type="entry name" value="LONG-CHAIN-FATTY-ACID--COA LIGASE"/>
    <property type="match status" value="1"/>
</dbReference>
<comment type="pathway">
    <text evidence="1">Siderophore biosynthesis.</text>
</comment>
<evidence type="ECO:0000313" key="8">
    <source>
        <dbReference type="EMBL" id="KAF4619016.1"/>
    </source>
</evidence>
<evidence type="ECO:0000256" key="3">
    <source>
        <dbReference type="ARBA" id="ARBA00022741"/>
    </source>
</evidence>
<protein>
    <recommendedName>
        <fullName evidence="10">4-coumarate--CoA ligase</fullName>
    </recommendedName>
</protein>
<dbReference type="Pfam" id="PF13193">
    <property type="entry name" value="AMP-binding_C"/>
    <property type="match status" value="1"/>
</dbReference>
<sequence length="561" mass="61883">MPVHSRWKIPIDACSLPTWLFGPPDSRLPDKIAFIDADRPETHFLTHETFRLWSSRLAAGLQKAGLQPGDRVLLFSGNSLFYPVVFLGILMAGGTFTGANPGFVERELAYQLKDSDAKFLICADSALEMGITAATSIGMSKDQIFKLDNELFEGTGSSRLGVNNWNVLMEGEDVGKLFQWYEPEDPKNAICCLNYSSGTTGVPKGVMLTHFAYVANATQYAHVHELEPNCEELTKTAKWMCFLPMYHAMAQTIFIAGGPRRGIPVYIMAKFDFVKVLENVQKFRITTLLVVPPIVVALAKSPLSRKYDLSSVREVGSGAAPLGAEIIREAELLWPAGNVKVKQGWGMTEATCSLLGSDPRLTPIPGSVGELNANCSAKIMDLDGRNEVAVGQRGEIWVQAPNLMKGYWRNPAATSETFTSSSDGIWMKTGDIAYVDEQGNFFIVDRIKELIKVKGNQVAPAELEALLLEHPKIQDACVVGVTIYGEEVPRAYVVVREGEKKGEKEVMEWLSERVSRFKRLTGGVGFVDSVPKNPSGKILRKIMREKAKKEVGDKETLQSKL</sequence>
<feature type="transmembrane region" description="Helical" evidence="5">
    <location>
        <begin position="80"/>
        <end position="99"/>
    </location>
</feature>
<dbReference type="InterPro" id="IPR025110">
    <property type="entry name" value="AMP-bd_C"/>
</dbReference>
<feature type="domain" description="AMP-dependent synthetase/ligase" evidence="6">
    <location>
        <begin position="27"/>
        <end position="408"/>
    </location>
</feature>
<dbReference type="EMBL" id="JAAMPI010002072">
    <property type="protein sequence ID" value="KAF4619016.1"/>
    <property type="molecule type" value="Genomic_DNA"/>
</dbReference>
<gene>
    <name evidence="8" type="ORF">G7Y89_g14834</name>
</gene>
<feature type="domain" description="AMP-binding enzyme C-terminal" evidence="7">
    <location>
        <begin position="462"/>
        <end position="537"/>
    </location>
</feature>
<comment type="similarity">
    <text evidence="2">Belongs to the ATP-dependent AMP-binding enzyme family.</text>
</comment>
<dbReference type="OrthoDB" id="6509636at2759"/>
<dbReference type="Pfam" id="PF00501">
    <property type="entry name" value="AMP-binding"/>
    <property type="match status" value="1"/>
</dbReference>
<comment type="caution">
    <text evidence="8">The sequence shown here is derived from an EMBL/GenBank/DDBJ whole genome shotgun (WGS) entry which is preliminary data.</text>
</comment>
<proteinExistence type="inferred from homology"/>
<keyword evidence="5" id="KW-1133">Transmembrane helix</keyword>
<keyword evidence="9" id="KW-1185">Reference proteome</keyword>
<dbReference type="FunFam" id="3.40.50.12780:FF:000003">
    <property type="entry name" value="Long-chain-fatty-acid--CoA ligase FadD"/>
    <property type="match status" value="1"/>
</dbReference>
<evidence type="ECO:0000256" key="2">
    <source>
        <dbReference type="ARBA" id="ARBA00006432"/>
    </source>
</evidence>
<dbReference type="PROSITE" id="PS00455">
    <property type="entry name" value="AMP_BINDING"/>
    <property type="match status" value="1"/>
</dbReference>
<evidence type="ECO:0000256" key="4">
    <source>
        <dbReference type="ARBA" id="ARBA00022840"/>
    </source>
</evidence>
<evidence type="ECO:0000259" key="6">
    <source>
        <dbReference type="Pfam" id="PF00501"/>
    </source>
</evidence>
<dbReference type="InterPro" id="IPR020845">
    <property type="entry name" value="AMP-binding_CS"/>
</dbReference>
<dbReference type="InterPro" id="IPR042099">
    <property type="entry name" value="ANL_N_sf"/>
</dbReference>
<dbReference type="InterPro" id="IPR000873">
    <property type="entry name" value="AMP-dep_synth/lig_dom"/>
</dbReference>
<dbReference type="InterPro" id="IPR045851">
    <property type="entry name" value="AMP-bd_C_sf"/>
</dbReference>
<dbReference type="SUPFAM" id="SSF56801">
    <property type="entry name" value="Acetyl-CoA synthetase-like"/>
    <property type="match status" value="1"/>
</dbReference>
<dbReference type="Gene3D" id="3.30.300.30">
    <property type="match status" value="1"/>
</dbReference>
<evidence type="ECO:0000259" key="7">
    <source>
        <dbReference type="Pfam" id="PF13193"/>
    </source>
</evidence>
<dbReference type="AlphaFoldDB" id="A0A8H4VQD3"/>
<name>A0A8H4VQD3_9HELO</name>
<dbReference type="CDD" id="cd05911">
    <property type="entry name" value="Firefly_Luc_like"/>
    <property type="match status" value="1"/>
</dbReference>
<evidence type="ECO:0000256" key="5">
    <source>
        <dbReference type="SAM" id="Phobius"/>
    </source>
</evidence>
<keyword evidence="3" id="KW-0547">Nucleotide-binding</keyword>
<keyword evidence="5" id="KW-0472">Membrane</keyword>
<dbReference type="GO" id="GO:0005524">
    <property type="term" value="F:ATP binding"/>
    <property type="evidence" value="ECO:0007669"/>
    <property type="project" value="UniProtKB-KW"/>
</dbReference>
<keyword evidence="4" id="KW-0067">ATP-binding</keyword>
<dbReference type="Gene3D" id="3.40.50.12780">
    <property type="entry name" value="N-terminal domain of ligase-like"/>
    <property type="match status" value="1"/>
</dbReference>
<dbReference type="PANTHER" id="PTHR24096:SF424">
    <property type="entry name" value="ACETYL-COA SYNTHETASE-LIKE PROTEIN-RELATED"/>
    <property type="match status" value="1"/>
</dbReference>
<evidence type="ECO:0008006" key="10">
    <source>
        <dbReference type="Google" id="ProtNLM"/>
    </source>
</evidence>